<accession>A0A4W5RNH6</accession>
<protein>
    <recommendedName>
        <fullName evidence="2">GAR domain-containing protein</fullName>
    </recommendedName>
</protein>
<evidence type="ECO:0000313" key="4">
    <source>
        <dbReference type="Proteomes" id="UP000314982"/>
    </source>
</evidence>
<feature type="compositionally biased region" description="Basic and acidic residues" evidence="1">
    <location>
        <begin position="123"/>
        <end position="132"/>
    </location>
</feature>
<feature type="compositionally biased region" description="Low complexity" evidence="1">
    <location>
        <begin position="30"/>
        <end position="41"/>
    </location>
</feature>
<dbReference type="AlphaFoldDB" id="A0A4W5RNH6"/>
<feature type="region of interest" description="Disordered" evidence="1">
    <location>
        <begin position="30"/>
        <end position="132"/>
    </location>
</feature>
<keyword evidence="4" id="KW-1185">Reference proteome</keyword>
<sequence length="132" mass="13978">TDFPIVSFFRYNVEPPGLIKLEKEIEQEEIAPLPSPVSLSPTPSPSPSPTPAFPSPTPAFPSPTPAFPSPTPASPSPTKCSSSSQKSTGKLLDDAVKHISEDPPCKCPNKLCVERGPGPLPRWRGDAIHQGG</sequence>
<dbReference type="PROSITE" id="PS51460">
    <property type="entry name" value="GAR"/>
    <property type="match status" value="1"/>
</dbReference>
<reference evidence="3" key="3">
    <citation type="submission" date="2025-09" db="UniProtKB">
        <authorList>
            <consortium name="Ensembl"/>
        </authorList>
    </citation>
    <scope>IDENTIFICATION</scope>
</reference>
<feature type="compositionally biased region" description="Basic and acidic residues" evidence="1">
    <location>
        <begin position="91"/>
        <end position="104"/>
    </location>
</feature>
<dbReference type="InterPro" id="IPR003108">
    <property type="entry name" value="GAR_dom"/>
</dbReference>
<dbReference type="STRING" id="62062.ENSHHUP00000087483"/>
<dbReference type="Proteomes" id="UP000314982">
    <property type="component" value="Unassembled WGS sequence"/>
</dbReference>
<evidence type="ECO:0000313" key="3">
    <source>
        <dbReference type="Ensembl" id="ENSHHUP00000087483.1"/>
    </source>
</evidence>
<name>A0A4W5RNH6_9TELE</name>
<evidence type="ECO:0000259" key="2">
    <source>
        <dbReference type="PROSITE" id="PS51460"/>
    </source>
</evidence>
<dbReference type="GO" id="GO:0008017">
    <property type="term" value="F:microtubule binding"/>
    <property type="evidence" value="ECO:0007669"/>
    <property type="project" value="InterPro"/>
</dbReference>
<reference evidence="4" key="1">
    <citation type="submission" date="2018-06" db="EMBL/GenBank/DDBJ databases">
        <title>Genome assembly of Danube salmon.</title>
        <authorList>
            <person name="Macqueen D.J."/>
            <person name="Gundappa M.K."/>
        </authorList>
    </citation>
    <scope>NUCLEOTIDE SEQUENCE [LARGE SCALE GENOMIC DNA]</scope>
</reference>
<feature type="domain" description="GAR" evidence="2">
    <location>
        <begin position="87"/>
        <end position="132"/>
    </location>
</feature>
<reference evidence="3" key="2">
    <citation type="submission" date="2025-08" db="UniProtKB">
        <authorList>
            <consortium name="Ensembl"/>
        </authorList>
    </citation>
    <scope>IDENTIFICATION</scope>
</reference>
<evidence type="ECO:0000256" key="1">
    <source>
        <dbReference type="SAM" id="MobiDB-lite"/>
    </source>
</evidence>
<proteinExistence type="predicted"/>
<feature type="compositionally biased region" description="Pro residues" evidence="1">
    <location>
        <begin position="42"/>
        <end position="75"/>
    </location>
</feature>
<organism evidence="3 4">
    <name type="scientific">Hucho hucho</name>
    <name type="common">huchen</name>
    <dbReference type="NCBI Taxonomy" id="62062"/>
    <lineage>
        <taxon>Eukaryota</taxon>
        <taxon>Metazoa</taxon>
        <taxon>Chordata</taxon>
        <taxon>Craniata</taxon>
        <taxon>Vertebrata</taxon>
        <taxon>Euteleostomi</taxon>
        <taxon>Actinopterygii</taxon>
        <taxon>Neopterygii</taxon>
        <taxon>Teleostei</taxon>
        <taxon>Protacanthopterygii</taxon>
        <taxon>Salmoniformes</taxon>
        <taxon>Salmonidae</taxon>
        <taxon>Salmoninae</taxon>
        <taxon>Hucho</taxon>
    </lineage>
</organism>
<dbReference type="Ensembl" id="ENSHHUT00000090218.1">
    <property type="protein sequence ID" value="ENSHHUP00000087483.1"/>
    <property type="gene ID" value="ENSHHUG00000050604.1"/>
</dbReference>